<evidence type="ECO:0000256" key="1">
    <source>
        <dbReference type="ARBA" id="ARBA00004942"/>
    </source>
</evidence>
<accession>A0A2H0LMU9</accession>
<dbReference type="PANTHER" id="PTHR22976">
    <property type="entry name" value="BIOTIN SYNTHASE"/>
    <property type="match status" value="1"/>
</dbReference>
<keyword evidence="9 13" id="KW-0093">Biotin biosynthesis</keyword>
<keyword evidence="7 13" id="KW-0001">2Fe-2S</keyword>
<comment type="caution">
    <text evidence="16">The sequence shown here is derived from an EMBL/GenBank/DDBJ whole genome shotgun (WGS) entry which is preliminary data.</text>
</comment>
<dbReference type="NCBIfam" id="TIGR00433">
    <property type="entry name" value="bioB"/>
    <property type="match status" value="1"/>
</dbReference>
<feature type="domain" description="Radical SAM core" evidence="15">
    <location>
        <begin position="64"/>
        <end position="293"/>
    </location>
</feature>
<evidence type="ECO:0000313" key="16">
    <source>
        <dbReference type="EMBL" id="PIQ85762.1"/>
    </source>
</evidence>
<name>A0A2H0LMU9_9BACT</name>
<dbReference type="GO" id="GO:0005506">
    <property type="term" value="F:iron ion binding"/>
    <property type="evidence" value="ECO:0007669"/>
    <property type="project" value="UniProtKB-UniRule"/>
</dbReference>
<dbReference type="GO" id="GO:0004076">
    <property type="term" value="F:biotin synthase activity"/>
    <property type="evidence" value="ECO:0007669"/>
    <property type="project" value="UniProtKB-UniRule"/>
</dbReference>
<protein>
    <recommendedName>
        <fullName evidence="3 13">Biotin synthase</fullName>
        <ecNumber evidence="3 13">2.8.1.6</ecNumber>
    </recommendedName>
</protein>
<evidence type="ECO:0000256" key="3">
    <source>
        <dbReference type="ARBA" id="ARBA00012236"/>
    </source>
</evidence>
<dbReference type="Gene3D" id="3.20.20.70">
    <property type="entry name" value="Aldolase class I"/>
    <property type="match status" value="1"/>
</dbReference>
<dbReference type="PIRSF" id="PIRSF001619">
    <property type="entry name" value="Biotin_synth"/>
    <property type="match status" value="1"/>
</dbReference>
<dbReference type="SFLD" id="SFLDG01278">
    <property type="entry name" value="biotin_synthase_like"/>
    <property type="match status" value="1"/>
</dbReference>
<comment type="cofactor">
    <cofactor evidence="13 14">
        <name>[4Fe-4S] cluster</name>
        <dbReference type="ChEBI" id="CHEBI:49883"/>
    </cofactor>
    <text evidence="13 14">Binds 1 [4Fe-4S] cluster. The cluster is coordinated with 3 cysteines and an exchangeable S-adenosyl-L-methionine.</text>
</comment>
<dbReference type="UniPathway" id="UPA00078">
    <property type="reaction ID" value="UER00162"/>
</dbReference>
<feature type="binding site" evidence="13 14">
    <location>
        <position position="288"/>
    </location>
    <ligand>
        <name>[2Fe-2S] cluster</name>
        <dbReference type="ChEBI" id="CHEBI:190135"/>
    </ligand>
</feature>
<evidence type="ECO:0000256" key="2">
    <source>
        <dbReference type="ARBA" id="ARBA00010765"/>
    </source>
</evidence>
<dbReference type="GO" id="GO:0051537">
    <property type="term" value="F:2 iron, 2 sulfur cluster binding"/>
    <property type="evidence" value="ECO:0007669"/>
    <property type="project" value="UniProtKB-KW"/>
</dbReference>
<comment type="function">
    <text evidence="13">Catalyzes the conversion of dethiobiotin (DTB) to biotin by the insertion of a sulfur atom into dethiobiotin via a radical-based mechanism.</text>
</comment>
<keyword evidence="6 13" id="KW-0949">S-adenosyl-L-methionine</keyword>
<comment type="cofactor">
    <cofactor evidence="14">
        <name>[2Fe-2S] cluster</name>
        <dbReference type="ChEBI" id="CHEBI:190135"/>
    </cofactor>
    <text evidence="14">Binds 1 [2Fe-2S] cluster. The cluster is coordinated with 3 cysteines and 1 arginine.</text>
</comment>
<comment type="pathway">
    <text evidence="1 13">Cofactor biosynthesis; biotin biosynthesis; biotin from 7,8-diaminononanoate: step 2/2.</text>
</comment>
<dbReference type="EMBL" id="PCVY01000061">
    <property type="protein sequence ID" value="PIQ85762.1"/>
    <property type="molecule type" value="Genomic_DNA"/>
</dbReference>
<feature type="binding site" evidence="13 14">
    <location>
        <position position="82"/>
    </location>
    <ligand>
        <name>[4Fe-4S] cluster</name>
        <dbReference type="ChEBI" id="CHEBI:49883"/>
        <note>4Fe-4S-S-AdoMet</note>
    </ligand>
</feature>
<organism evidence="16 17">
    <name type="scientific">Candidatus Abzuiibacterium crystallinum</name>
    <dbReference type="NCBI Taxonomy" id="1974748"/>
    <lineage>
        <taxon>Bacteria</taxon>
        <taxon>Pseudomonadati</taxon>
        <taxon>Candidatus Omnitrophota</taxon>
        <taxon>Candidatus Abzuiibacterium</taxon>
    </lineage>
</organism>
<evidence type="ECO:0000256" key="11">
    <source>
        <dbReference type="ARBA" id="ARBA00023014"/>
    </source>
</evidence>
<evidence type="ECO:0000256" key="8">
    <source>
        <dbReference type="ARBA" id="ARBA00022723"/>
    </source>
</evidence>
<evidence type="ECO:0000256" key="12">
    <source>
        <dbReference type="ARBA" id="ARBA00051157"/>
    </source>
</evidence>
<dbReference type="GO" id="GO:0009102">
    <property type="term" value="P:biotin biosynthetic process"/>
    <property type="evidence" value="ECO:0007669"/>
    <property type="project" value="UniProtKB-UniRule"/>
</dbReference>
<dbReference type="Proteomes" id="UP000230859">
    <property type="component" value="Unassembled WGS sequence"/>
</dbReference>
<evidence type="ECO:0000256" key="5">
    <source>
        <dbReference type="ARBA" id="ARBA00022679"/>
    </source>
</evidence>
<comment type="caution">
    <text evidence="13">Lacks conserved residue(s) required for the propagation of feature annotation.</text>
</comment>
<dbReference type="InterPro" id="IPR058240">
    <property type="entry name" value="rSAM_sf"/>
</dbReference>
<dbReference type="InterPro" id="IPR013785">
    <property type="entry name" value="Aldolase_TIM"/>
</dbReference>
<keyword evidence="8 13" id="KW-0479">Metal-binding</keyword>
<sequence>MSNEKPVPARTGTVLTEALISDLKDRILLGEEISFDEAMALIEIEDDALFEKLMTSAREITLFYHSNFAHLCSLINAKSNLCAEDCHFCTQSVHFKTDADRYHLLPPNTILEAAKINESQGINTFCLVTSGGSLNDQEFEQILDTVRLLKKHTQLHIDGSLGFLTPERARRLKEAGLRRFNNNLQSSREFYKKIVTTHTYDTRLETLDFLKQEGMDLCSGGILGMGESREDRMKLAFELKPYKPECLPINILSPRKGTPLEAAPKIDPKEIIKTIAVYRFILPKSNIKLAGGREAGLGGYQALALRAGANGMITGGYLTTSGNSFEQDQALLKEAGLEMAAG</sequence>
<dbReference type="SMART" id="SM00729">
    <property type="entry name" value="Elp3"/>
    <property type="match status" value="1"/>
</dbReference>
<keyword evidence="4 13" id="KW-0004">4Fe-4S</keyword>
<keyword evidence="11 13" id="KW-0411">Iron-sulfur</keyword>
<dbReference type="InterPro" id="IPR010722">
    <property type="entry name" value="BATS_dom"/>
</dbReference>
<feature type="binding site" evidence="13 14">
    <location>
        <position position="86"/>
    </location>
    <ligand>
        <name>[4Fe-4S] cluster</name>
        <dbReference type="ChEBI" id="CHEBI:49883"/>
        <note>4Fe-4S-S-AdoMet</note>
    </ligand>
</feature>
<dbReference type="SMART" id="SM00876">
    <property type="entry name" value="BATS"/>
    <property type="match status" value="1"/>
</dbReference>
<evidence type="ECO:0000256" key="13">
    <source>
        <dbReference type="HAMAP-Rule" id="MF_01694"/>
    </source>
</evidence>
<dbReference type="Pfam" id="PF04055">
    <property type="entry name" value="Radical_SAM"/>
    <property type="match status" value="1"/>
</dbReference>
<comment type="subunit">
    <text evidence="13">Homodimer.</text>
</comment>
<evidence type="ECO:0000313" key="17">
    <source>
        <dbReference type="Proteomes" id="UP000230859"/>
    </source>
</evidence>
<dbReference type="SFLD" id="SFLDS00029">
    <property type="entry name" value="Radical_SAM"/>
    <property type="match status" value="1"/>
</dbReference>
<comment type="cofactor">
    <cofactor evidence="13">
        <name>[2Fe-2S] cluster</name>
        <dbReference type="ChEBI" id="CHEBI:190135"/>
    </cofactor>
    <text evidence="13">Binds 1 [2Fe-2S] cluster. The cluster is coordinated with 3 cysteines and 1 arginine.</text>
</comment>
<dbReference type="PROSITE" id="PS51918">
    <property type="entry name" value="RADICAL_SAM"/>
    <property type="match status" value="1"/>
</dbReference>
<evidence type="ECO:0000256" key="6">
    <source>
        <dbReference type="ARBA" id="ARBA00022691"/>
    </source>
</evidence>
<dbReference type="GO" id="GO:0051539">
    <property type="term" value="F:4 iron, 4 sulfur cluster binding"/>
    <property type="evidence" value="ECO:0007669"/>
    <property type="project" value="UniProtKB-KW"/>
</dbReference>
<dbReference type="InterPro" id="IPR024177">
    <property type="entry name" value="Biotin_synthase"/>
</dbReference>
<reference evidence="16 17" key="1">
    <citation type="submission" date="2017-09" db="EMBL/GenBank/DDBJ databases">
        <title>Depth-based differentiation of microbial function through sediment-hosted aquifers and enrichment of novel symbionts in the deep terrestrial subsurface.</title>
        <authorList>
            <person name="Probst A.J."/>
            <person name="Ladd B."/>
            <person name="Jarett J.K."/>
            <person name="Geller-Mcgrath D.E."/>
            <person name="Sieber C.M."/>
            <person name="Emerson J.B."/>
            <person name="Anantharaman K."/>
            <person name="Thomas B.C."/>
            <person name="Malmstrom R."/>
            <person name="Stieglmeier M."/>
            <person name="Klingl A."/>
            <person name="Woyke T."/>
            <person name="Ryan C.M."/>
            <person name="Banfield J.F."/>
        </authorList>
    </citation>
    <scope>NUCLEOTIDE SEQUENCE [LARGE SCALE GENOMIC DNA]</scope>
    <source>
        <strain evidence="16">CG11_big_fil_rev_8_21_14_0_20_45_26</strain>
    </source>
</reference>
<dbReference type="Pfam" id="PF06968">
    <property type="entry name" value="BATS"/>
    <property type="match status" value="1"/>
</dbReference>
<feature type="binding site" evidence="13 14">
    <location>
        <position position="89"/>
    </location>
    <ligand>
        <name>[4Fe-4S] cluster</name>
        <dbReference type="ChEBI" id="CHEBI:49883"/>
        <note>4Fe-4S-S-AdoMet</note>
    </ligand>
</feature>
<evidence type="ECO:0000256" key="9">
    <source>
        <dbReference type="ARBA" id="ARBA00022756"/>
    </source>
</evidence>
<dbReference type="CDD" id="cd01335">
    <property type="entry name" value="Radical_SAM"/>
    <property type="match status" value="1"/>
</dbReference>
<keyword evidence="10 13" id="KW-0408">Iron</keyword>
<evidence type="ECO:0000256" key="4">
    <source>
        <dbReference type="ARBA" id="ARBA00022485"/>
    </source>
</evidence>
<gene>
    <name evidence="13 16" type="primary">bioB</name>
    <name evidence="16" type="ORF">COV74_07400</name>
</gene>
<feature type="binding site" evidence="13 14">
    <location>
        <position position="218"/>
    </location>
    <ligand>
        <name>[2Fe-2S] cluster</name>
        <dbReference type="ChEBI" id="CHEBI:190135"/>
    </ligand>
</feature>
<proteinExistence type="inferred from homology"/>
<dbReference type="AlphaFoldDB" id="A0A2H0LMU9"/>
<dbReference type="PANTHER" id="PTHR22976:SF2">
    <property type="entry name" value="BIOTIN SYNTHASE, MITOCHONDRIAL"/>
    <property type="match status" value="1"/>
</dbReference>
<dbReference type="SFLD" id="SFLDG01060">
    <property type="entry name" value="BATS_domain_containing"/>
    <property type="match status" value="1"/>
</dbReference>
<evidence type="ECO:0000256" key="10">
    <source>
        <dbReference type="ARBA" id="ARBA00023004"/>
    </source>
</evidence>
<dbReference type="EC" id="2.8.1.6" evidence="3 13"/>
<comment type="catalytic activity">
    <reaction evidence="12 13">
        <text>(4R,5S)-dethiobiotin + (sulfur carrier)-SH + 2 reduced [2Fe-2S]-[ferredoxin] + 2 S-adenosyl-L-methionine = (sulfur carrier)-H + biotin + 2 5'-deoxyadenosine + 2 L-methionine + 2 oxidized [2Fe-2S]-[ferredoxin]</text>
        <dbReference type="Rhea" id="RHEA:22060"/>
        <dbReference type="Rhea" id="RHEA-COMP:10000"/>
        <dbReference type="Rhea" id="RHEA-COMP:10001"/>
        <dbReference type="Rhea" id="RHEA-COMP:14737"/>
        <dbReference type="Rhea" id="RHEA-COMP:14739"/>
        <dbReference type="ChEBI" id="CHEBI:17319"/>
        <dbReference type="ChEBI" id="CHEBI:29917"/>
        <dbReference type="ChEBI" id="CHEBI:33737"/>
        <dbReference type="ChEBI" id="CHEBI:33738"/>
        <dbReference type="ChEBI" id="CHEBI:57586"/>
        <dbReference type="ChEBI" id="CHEBI:57844"/>
        <dbReference type="ChEBI" id="CHEBI:59789"/>
        <dbReference type="ChEBI" id="CHEBI:64428"/>
        <dbReference type="ChEBI" id="CHEBI:149473"/>
        <dbReference type="EC" id="2.8.1.6"/>
    </reaction>
</comment>
<comment type="similarity">
    <text evidence="2 13">Belongs to the radical SAM superfamily. Biotin synthase family.</text>
</comment>
<dbReference type="SUPFAM" id="SSF102114">
    <property type="entry name" value="Radical SAM enzymes"/>
    <property type="match status" value="1"/>
</dbReference>
<dbReference type="HAMAP" id="MF_01694">
    <property type="entry name" value="BioB"/>
    <property type="match status" value="1"/>
</dbReference>
<feature type="binding site" evidence="13 14">
    <location>
        <position position="126"/>
    </location>
    <ligand>
        <name>[2Fe-2S] cluster</name>
        <dbReference type="ChEBI" id="CHEBI:190135"/>
    </ligand>
</feature>
<keyword evidence="5 13" id="KW-0808">Transferase</keyword>
<dbReference type="InterPro" id="IPR007197">
    <property type="entry name" value="rSAM"/>
</dbReference>
<dbReference type="InterPro" id="IPR002684">
    <property type="entry name" value="Biotin_synth/BioAB"/>
</dbReference>
<evidence type="ECO:0000256" key="14">
    <source>
        <dbReference type="PIRSR" id="PIRSR001619-1"/>
    </source>
</evidence>
<evidence type="ECO:0000256" key="7">
    <source>
        <dbReference type="ARBA" id="ARBA00022714"/>
    </source>
</evidence>
<evidence type="ECO:0000259" key="15">
    <source>
        <dbReference type="PROSITE" id="PS51918"/>
    </source>
</evidence>
<dbReference type="InterPro" id="IPR006638">
    <property type="entry name" value="Elp3/MiaA/NifB-like_rSAM"/>
</dbReference>